<evidence type="ECO:0008006" key="4">
    <source>
        <dbReference type="Google" id="ProtNLM"/>
    </source>
</evidence>
<dbReference type="CDD" id="cd00161">
    <property type="entry name" value="beta-trefoil_Ricin-like"/>
    <property type="match status" value="1"/>
</dbReference>
<dbReference type="PATRIC" id="fig|67356.5.peg.2711"/>
<accession>A0A0L8LG66</accession>
<dbReference type="Proteomes" id="UP000037251">
    <property type="component" value="Unassembled WGS sequence"/>
</dbReference>
<protein>
    <recommendedName>
        <fullName evidence="4">Ricin B lectin domain-containing protein</fullName>
    </recommendedName>
</protein>
<feature type="compositionally biased region" description="Polar residues" evidence="1">
    <location>
        <begin position="91"/>
        <end position="109"/>
    </location>
</feature>
<feature type="region of interest" description="Disordered" evidence="1">
    <location>
        <begin position="79"/>
        <end position="109"/>
    </location>
</feature>
<comment type="caution">
    <text evidence="2">The sequence shown here is derived from an EMBL/GenBank/DDBJ whole genome shotgun (WGS) entry which is preliminary data.</text>
</comment>
<gene>
    <name evidence="2" type="ORF">ADK37_12540</name>
</gene>
<name>A0A0L8LG66_9ACTN</name>
<evidence type="ECO:0000313" key="3">
    <source>
        <dbReference type="Proteomes" id="UP000037251"/>
    </source>
</evidence>
<dbReference type="EMBL" id="LGUS01000116">
    <property type="protein sequence ID" value="KOG37218.1"/>
    <property type="molecule type" value="Genomic_DNA"/>
</dbReference>
<dbReference type="STRING" id="67356.AQJ84_24260"/>
<reference evidence="3" key="1">
    <citation type="submission" date="2015-07" db="EMBL/GenBank/DDBJ databases">
        <authorList>
            <person name="Ju K.-S."/>
            <person name="Doroghazi J.R."/>
            <person name="Metcalf W.W."/>
        </authorList>
    </citation>
    <scope>NUCLEOTIDE SEQUENCE [LARGE SCALE GENOMIC DNA]</scope>
    <source>
        <strain evidence="3">NRRL 2290</strain>
    </source>
</reference>
<sequence length="109" mass="11692">MRLALFITCFNDTVFPCTGRAVTELLERLGHTVEFPQGQTPPARPTRTTPWSAWRSAACRPSWQAASTGWSAPTAARLSTTATGGDGTPAIQWTPNGGAAQQWNMTKAS</sequence>
<keyword evidence="3" id="KW-1185">Reference proteome</keyword>
<proteinExistence type="predicted"/>
<organism evidence="2 3">
    <name type="scientific">Streptomyces resistomycificus</name>
    <dbReference type="NCBI Taxonomy" id="67356"/>
    <lineage>
        <taxon>Bacteria</taxon>
        <taxon>Bacillati</taxon>
        <taxon>Actinomycetota</taxon>
        <taxon>Actinomycetes</taxon>
        <taxon>Kitasatosporales</taxon>
        <taxon>Streptomycetaceae</taxon>
        <taxon>Streptomyces</taxon>
        <taxon>Streptomyces aurantiacus group</taxon>
    </lineage>
</organism>
<evidence type="ECO:0000256" key="1">
    <source>
        <dbReference type="SAM" id="MobiDB-lite"/>
    </source>
</evidence>
<dbReference type="AlphaFoldDB" id="A0A0L8LG66"/>
<dbReference type="Gene3D" id="2.80.10.50">
    <property type="match status" value="1"/>
</dbReference>
<evidence type="ECO:0000313" key="2">
    <source>
        <dbReference type="EMBL" id="KOG37218.1"/>
    </source>
</evidence>